<dbReference type="InParanoid" id="A0A0V1BKH0"/>
<evidence type="ECO:0000256" key="1">
    <source>
        <dbReference type="SAM" id="MobiDB-lite"/>
    </source>
</evidence>
<accession>A0A0V1BKH0</accession>
<dbReference type="AlphaFoldDB" id="A0A0V1BKH0"/>
<dbReference type="Proteomes" id="UP000054776">
    <property type="component" value="Unassembled WGS sequence"/>
</dbReference>
<proteinExistence type="predicted"/>
<reference evidence="2 3" key="1">
    <citation type="submission" date="2015-01" db="EMBL/GenBank/DDBJ databases">
        <title>Evolution of Trichinella species and genotypes.</title>
        <authorList>
            <person name="Korhonen P.K."/>
            <person name="Edoardo P."/>
            <person name="Giuseppe L.R."/>
            <person name="Gasser R.B."/>
        </authorList>
    </citation>
    <scope>NUCLEOTIDE SEQUENCE [LARGE SCALE GENOMIC DNA]</scope>
    <source>
        <strain evidence="2">ISS3</strain>
    </source>
</reference>
<name>A0A0V1BKH0_TRISP</name>
<evidence type="ECO:0000313" key="2">
    <source>
        <dbReference type="EMBL" id="KRY37367.1"/>
    </source>
</evidence>
<keyword evidence="3" id="KW-1185">Reference proteome</keyword>
<feature type="region of interest" description="Disordered" evidence="1">
    <location>
        <begin position="1"/>
        <end position="56"/>
    </location>
</feature>
<evidence type="ECO:0000313" key="3">
    <source>
        <dbReference type="Proteomes" id="UP000054776"/>
    </source>
</evidence>
<feature type="compositionally biased region" description="Acidic residues" evidence="1">
    <location>
        <begin position="26"/>
        <end position="38"/>
    </location>
</feature>
<sequence>MWKAENGERDIPNYALDTTTKRTKESDEEEEEKDDDDEYRTSQTDKASRLLATDVQ</sequence>
<protein>
    <submittedName>
        <fullName evidence="2">Uncharacterized protein</fullName>
    </submittedName>
</protein>
<gene>
    <name evidence="2" type="ORF">T01_9931</name>
</gene>
<comment type="caution">
    <text evidence="2">The sequence shown here is derived from an EMBL/GenBank/DDBJ whole genome shotgun (WGS) entry which is preliminary data.</text>
</comment>
<dbReference type="EMBL" id="JYDH01000034">
    <property type="protein sequence ID" value="KRY37367.1"/>
    <property type="molecule type" value="Genomic_DNA"/>
</dbReference>
<feature type="compositionally biased region" description="Basic and acidic residues" evidence="1">
    <location>
        <begin position="1"/>
        <end position="11"/>
    </location>
</feature>
<organism evidence="2 3">
    <name type="scientific">Trichinella spiralis</name>
    <name type="common">Trichina worm</name>
    <dbReference type="NCBI Taxonomy" id="6334"/>
    <lineage>
        <taxon>Eukaryota</taxon>
        <taxon>Metazoa</taxon>
        <taxon>Ecdysozoa</taxon>
        <taxon>Nematoda</taxon>
        <taxon>Enoplea</taxon>
        <taxon>Dorylaimia</taxon>
        <taxon>Trichinellida</taxon>
        <taxon>Trichinellidae</taxon>
        <taxon>Trichinella</taxon>
    </lineage>
</organism>